<comment type="similarity">
    <text evidence="2">Belongs to the ATP11 family.</text>
</comment>
<dbReference type="PANTHER" id="PTHR13126:SF0">
    <property type="entry name" value="ATP SYNTHASE MITOCHONDRIAL F1 COMPLEX ASSEMBLY FACTOR 1"/>
    <property type="match status" value="1"/>
</dbReference>
<feature type="region of interest" description="Disordered" evidence="5">
    <location>
        <begin position="42"/>
        <end position="75"/>
    </location>
</feature>
<organism evidence="6 7">
    <name type="scientific">Jaminaea rosea</name>
    <dbReference type="NCBI Taxonomy" id="1569628"/>
    <lineage>
        <taxon>Eukaryota</taxon>
        <taxon>Fungi</taxon>
        <taxon>Dikarya</taxon>
        <taxon>Basidiomycota</taxon>
        <taxon>Ustilaginomycotina</taxon>
        <taxon>Exobasidiomycetes</taxon>
        <taxon>Microstromatales</taxon>
        <taxon>Microstromatales incertae sedis</taxon>
        <taxon>Jaminaea</taxon>
    </lineage>
</organism>
<dbReference type="GO" id="GO:0033615">
    <property type="term" value="P:mitochondrial proton-transporting ATP synthase complex assembly"/>
    <property type="evidence" value="ECO:0007669"/>
    <property type="project" value="TreeGrafter"/>
</dbReference>
<gene>
    <name evidence="6" type="ORF">BDZ90DRAFT_260839</name>
</gene>
<dbReference type="Proteomes" id="UP000245884">
    <property type="component" value="Unassembled WGS sequence"/>
</dbReference>
<dbReference type="RefSeq" id="XP_025361787.1">
    <property type="nucleotide sequence ID" value="XM_025508301.1"/>
</dbReference>
<feature type="region of interest" description="Disordered" evidence="5">
    <location>
        <begin position="340"/>
        <end position="376"/>
    </location>
</feature>
<dbReference type="PANTHER" id="PTHR13126">
    <property type="entry name" value="CHAPERONE ATP11"/>
    <property type="match status" value="1"/>
</dbReference>
<dbReference type="STRING" id="1569628.A0A316UVM3"/>
<feature type="region of interest" description="Disordered" evidence="5">
    <location>
        <begin position="106"/>
        <end position="132"/>
    </location>
</feature>
<feature type="compositionally biased region" description="Basic and acidic residues" evidence="5">
    <location>
        <begin position="64"/>
        <end position="75"/>
    </location>
</feature>
<sequence length="432" mass="46698">MATSIAALALTRQQLRLAPRRAGLSSRSYASISDPTHSEILNASSAASSSSPVEARRQQAASPQERRTATQLEQERKFRQYEKVLKAKAAEEGLSTIEELAAKRKAQKDASVSASLGLKPPPKATATEQRDADLAAKIRAAAEKEAARKLASGDLSSNPHGEKSPIKPLGSILDLSKIEGNEEMNADKIRELWTGYHSLKGKLSAAIPTEVYERLIKVARQYPQFVLPLPRTIVGGDDPEGEVQATNLQPGEKKQGYEMQFLEWGFIPTATPGAPPATTVLFTPLAEYKLRQEFAQPLLILTHYTDLARSKGVVLMRGDVTSAEEVEANPAGVAAAEAAKGRGASVEEQERLKQTPVQTTVKAPPEEGGGGGGAKMSEKDAQLLAMTMQRFYLPNAAEGDAAAKERKELLRAFHEDKDAFSVPRLCEVAFTF</sequence>
<dbReference type="Pfam" id="PF06644">
    <property type="entry name" value="ATP11"/>
    <property type="match status" value="2"/>
</dbReference>
<reference evidence="6 7" key="1">
    <citation type="journal article" date="2018" name="Mol. Biol. Evol.">
        <title>Broad Genomic Sampling Reveals a Smut Pathogenic Ancestry of the Fungal Clade Ustilaginomycotina.</title>
        <authorList>
            <person name="Kijpornyongpan T."/>
            <person name="Mondo S.J."/>
            <person name="Barry K."/>
            <person name="Sandor L."/>
            <person name="Lee J."/>
            <person name="Lipzen A."/>
            <person name="Pangilinan J."/>
            <person name="LaButti K."/>
            <person name="Hainaut M."/>
            <person name="Henrissat B."/>
            <person name="Grigoriev I.V."/>
            <person name="Spatafora J.W."/>
            <person name="Aime M.C."/>
        </authorList>
    </citation>
    <scope>NUCLEOTIDE SEQUENCE [LARGE SCALE GENOMIC DNA]</scope>
    <source>
        <strain evidence="6 7">MCA 5214</strain>
    </source>
</reference>
<comment type="subcellular location">
    <subcellularLocation>
        <location evidence="1">Mitochondrion</location>
    </subcellularLocation>
</comment>
<evidence type="ECO:0000313" key="7">
    <source>
        <dbReference type="Proteomes" id="UP000245884"/>
    </source>
</evidence>
<keyword evidence="7" id="KW-1185">Reference proteome</keyword>
<accession>A0A316UVM3</accession>
<evidence type="ECO:0000256" key="4">
    <source>
        <dbReference type="ARBA" id="ARBA00023128"/>
    </source>
</evidence>
<feature type="region of interest" description="Disordered" evidence="5">
    <location>
        <begin position="149"/>
        <end position="168"/>
    </location>
</feature>
<dbReference type="GO" id="GO:0005739">
    <property type="term" value="C:mitochondrion"/>
    <property type="evidence" value="ECO:0007669"/>
    <property type="project" value="UniProtKB-SubCell"/>
</dbReference>
<dbReference type="OrthoDB" id="16535at2759"/>
<proteinExistence type="inferred from homology"/>
<name>A0A316UVM3_9BASI</name>
<keyword evidence="3" id="KW-0809">Transit peptide</keyword>
<evidence type="ECO:0000256" key="3">
    <source>
        <dbReference type="ARBA" id="ARBA00022946"/>
    </source>
</evidence>
<evidence type="ECO:0000256" key="1">
    <source>
        <dbReference type="ARBA" id="ARBA00004173"/>
    </source>
</evidence>
<dbReference type="EMBL" id="KZ819669">
    <property type="protein sequence ID" value="PWN27175.1"/>
    <property type="molecule type" value="Genomic_DNA"/>
</dbReference>
<evidence type="ECO:0000256" key="2">
    <source>
        <dbReference type="ARBA" id="ARBA00009116"/>
    </source>
</evidence>
<keyword evidence="4" id="KW-0496">Mitochondrion</keyword>
<evidence type="ECO:0000313" key="6">
    <source>
        <dbReference type="EMBL" id="PWN27175.1"/>
    </source>
</evidence>
<evidence type="ECO:0000256" key="5">
    <source>
        <dbReference type="SAM" id="MobiDB-lite"/>
    </source>
</evidence>
<dbReference type="GeneID" id="37030124"/>
<dbReference type="AlphaFoldDB" id="A0A316UVM3"/>
<dbReference type="InterPro" id="IPR010591">
    <property type="entry name" value="ATP11"/>
</dbReference>
<protein>
    <submittedName>
        <fullName evidence="6">ATP11-domain-containing protein</fullName>
    </submittedName>
</protein>